<dbReference type="Proteomes" id="UP000321181">
    <property type="component" value="Unassembled WGS sequence"/>
</dbReference>
<comment type="caution">
    <text evidence="5">The sequence shown here is derived from an EMBL/GenBank/DDBJ whole genome shotgun (WGS) entry which is preliminary data.</text>
</comment>
<dbReference type="InterPro" id="IPR023753">
    <property type="entry name" value="FAD/NAD-binding_dom"/>
</dbReference>
<comment type="catalytic activity">
    <reaction evidence="3">
        <text>[thioredoxin]-dithiol + NADP(+) = [thioredoxin]-disulfide + NADPH + H(+)</text>
        <dbReference type="Rhea" id="RHEA:20345"/>
        <dbReference type="Rhea" id="RHEA-COMP:10698"/>
        <dbReference type="Rhea" id="RHEA-COMP:10700"/>
        <dbReference type="ChEBI" id="CHEBI:15378"/>
        <dbReference type="ChEBI" id="CHEBI:29950"/>
        <dbReference type="ChEBI" id="CHEBI:50058"/>
        <dbReference type="ChEBI" id="CHEBI:57783"/>
        <dbReference type="ChEBI" id="CHEBI:58349"/>
        <dbReference type="EC" id="1.8.1.9"/>
    </reaction>
</comment>
<keyword evidence="2" id="KW-0560">Oxidoreductase</keyword>
<dbReference type="PRINTS" id="PR00368">
    <property type="entry name" value="FADPNR"/>
</dbReference>
<evidence type="ECO:0000256" key="1">
    <source>
        <dbReference type="ARBA" id="ARBA00022630"/>
    </source>
</evidence>
<accession>A0A512DD24</accession>
<evidence type="ECO:0000313" key="5">
    <source>
        <dbReference type="EMBL" id="GEO34372.1"/>
    </source>
</evidence>
<evidence type="ECO:0000256" key="2">
    <source>
        <dbReference type="ARBA" id="ARBA00023002"/>
    </source>
</evidence>
<dbReference type="PRINTS" id="PR00469">
    <property type="entry name" value="PNDRDTASEII"/>
</dbReference>
<dbReference type="Gene3D" id="3.50.50.60">
    <property type="entry name" value="FAD/NAD(P)-binding domain"/>
    <property type="match status" value="2"/>
</dbReference>
<dbReference type="Pfam" id="PF07992">
    <property type="entry name" value="Pyr_redox_2"/>
    <property type="match status" value="1"/>
</dbReference>
<dbReference type="SUPFAM" id="SSF51905">
    <property type="entry name" value="FAD/NAD(P)-binding domain"/>
    <property type="match status" value="1"/>
</dbReference>
<feature type="domain" description="FAD/NAD(P)-binding" evidence="4">
    <location>
        <begin position="250"/>
        <end position="559"/>
    </location>
</feature>
<dbReference type="GO" id="GO:0004791">
    <property type="term" value="F:thioredoxin-disulfide reductase (NADPH) activity"/>
    <property type="evidence" value="ECO:0007669"/>
    <property type="project" value="UniProtKB-EC"/>
</dbReference>
<name>A0A512DD24_9CELL</name>
<dbReference type="InterPro" id="IPR036188">
    <property type="entry name" value="FAD/NAD-bd_sf"/>
</dbReference>
<reference evidence="5 6" key="1">
    <citation type="submission" date="2019-07" db="EMBL/GenBank/DDBJ databases">
        <title>Whole genome shotgun sequence of Cellulomonas aerilata NBRC 106308.</title>
        <authorList>
            <person name="Hosoyama A."/>
            <person name="Uohara A."/>
            <person name="Ohji S."/>
            <person name="Ichikawa N."/>
        </authorList>
    </citation>
    <scope>NUCLEOTIDE SEQUENCE [LARGE SCALE GENOMIC DNA]</scope>
    <source>
        <strain evidence="5 6">NBRC 106308</strain>
    </source>
</reference>
<evidence type="ECO:0000259" key="4">
    <source>
        <dbReference type="Pfam" id="PF07992"/>
    </source>
</evidence>
<proteinExistence type="predicted"/>
<protein>
    <submittedName>
        <fullName evidence="5">Fused response regulator/thioredoxin-disulfide reductase</fullName>
    </submittedName>
</protein>
<keyword evidence="1" id="KW-0285">Flavoprotein</keyword>
<keyword evidence="6" id="KW-1185">Reference proteome</keyword>
<evidence type="ECO:0000256" key="3">
    <source>
        <dbReference type="ARBA" id="ARBA00048132"/>
    </source>
</evidence>
<gene>
    <name evidence="5" type="ORF">CAE01nite_20970</name>
</gene>
<dbReference type="RefSeq" id="WP_146903737.1">
    <property type="nucleotide sequence ID" value="NZ_BAAARM010000003.1"/>
</dbReference>
<organism evidence="5 6">
    <name type="scientific">Cellulomonas aerilata</name>
    <dbReference type="NCBI Taxonomy" id="515326"/>
    <lineage>
        <taxon>Bacteria</taxon>
        <taxon>Bacillati</taxon>
        <taxon>Actinomycetota</taxon>
        <taxon>Actinomycetes</taxon>
        <taxon>Micrococcales</taxon>
        <taxon>Cellulomonadaceae</taxon>
        <taxon>Cellulomonas</taxon>
    </lineage>
</organism>
<dbReference type="AlphaFoldDB" id="A0A512DD24"/>
<dbReference type="InterPro" id="IPR050097">
    <property type="entry name" value="Ferredoxin-NADP_redctase_2"/>
</dbReference>
<dbReference type="OrthoDB" id="109585at2"/>
<evidence type="ECO:0000313" key="6">
    <source>
        <dbReference type="Proteomes" id="UP000321181"/>
    </source>
</evidence>
<sequence length="573" mass="61465">MPVQAPTPSTVPPRLERPRAAIVVVSRDPEVRAQVLDELEHRYTGDYAVAAVPPQEADPLLASLQEAGTPVALFMGGFGGQDADGLEVLTSLCYLAPGSLRFAVVRWGDFTTAAPIFQALTVGRLDRWTYRPESRPDEDFHRAVTEALEEWTASTGGGFEAVRLIGQAWDPRSQALRDMFGRNRVPTGFHDVDTPDGQRAVAALHLDHAPELPVVVLRFRPDHLVLENPTPVQIAEAFGLTTPLPADARFDVAIVGAGPSGLGAAVYAASEGLRTVVLEELAVGGQAGTSSLIRNYLGFPTGISGNRLAENAYRQAWTFGAYFHFARSVQRLRVDGDERVLELSDGTTVTSRAVIVATGASYRRLGVPELERLQGRGVFYGAAVTEAPAMRGRHVFVAGGANSAGQAAIHLARYAQRVTIIVRRSTLAETMSDYLIRQIESDPSIDVLYRTGIVGGTGSEFLESIRLRDLDTGEETSVSGFLFVLIGASPKTDWLEGVVARDRSGSIITGAELDADGVAPRWPLTRPPALLETSVPGVFAVGDVRRSSVKRVASAVGEGALAVHLLHQYLAGH</sequence>
<dbReference type="EMBL" id="BJYY01000013">
    <property type="protein sequence ID" value="GEO34372.1"/>
    <property type="molecule type" value="Genomic_DNA"/>
</dbReference>
<dbReference type="PANTHER" id="PTHR48105">
    <property type="entry name" value="THIOREDOXIN REDUCTASE 1-RELATED-RELATED"/>
    <property type="match status" value="1"/>
</dbReference>